<dbReference type="AlphaFoldDB" id="A0A2W5SM37"/>
<reference evidence="3 4" key="1">
    <citation type="submission" date="2017-08" db="EMBL/GenBank/DDBJ databases">
        <title>Infants hospitalized years apart are colonized by the same room-sourced microbial strains.</title>
        <authorList>
            <person name="Brooks B."/>
            <person name="Olm M.R."/>
            <person name="Firek B.A."/>
            <person name="Baker R."/>
            <person name="Thomas B.C."/>
            <person name="Morowitz M.J."/>
            <person name="Banfield J.F."/>
        </authorList>
    </citation>
    <scope>NUCLEOTIDE SEQUENCE [LARGE SCALE GENOMIC DNA]</scope>
    <source>
        <strain evidence="3">S2_003_000_R1_3</strain>
    </source>
</reference>
<evidence type="ECO:0000256" key="1">
    <source>
        <dbReference type="SAM" id="Coils"/>
    </source>
</evidence>
<accession>A0A2W5SM37</accession>
<feature type="compositionally biased region" description="Basic and acidic residues" evidence="2">
    <location>
        <begin position="28"/>
        <end position="43"/>
    </location>
</feature>
<dbReference type="Proteomes" id="UP000249432">
    <property type="component" value="Unassembled WGS sequence"/>
</dbReference>
<evidence type="ECO:0000313" key="3">
    <source>
        <dbReference type="EMBL" id="PZR03982.1"/>
    </source>
</evidence>
<organism evidence="3 4">
    <name type="scientific">Corynebacterium kroppenstedtii</name>
    <dbReference type="NCBI Taxonomy" id="161879"/>
    <lineage>
        <taxon>Bacteria</taxon>
        <taxon>Bacillati</taxon>
        <taxon>Actinomycetota</taxon>
        <taxon>Actinomycetes</taxon>
        <taxon>Mycobacteriales</taxon>
        <taxon>Corynebacteriaceae</taxon>
        <taxon>Corynebacterium</taxon>
    </lineage>
</organism>
<protein>
    <submittedName>
        <fullName evidence="3">Uncharacterized protein</fullName>
    </submittedName>
</protein>
<sequence>MGLLKRARQKRRDRKLAEKIAKRQAKSRAKDEKKLNAKKEKYLNKTAKKVMKQDAKDRKDQRKHEKDLAQAAVQQIRERSFSPAKAAKWAGALRLAAPVVIPLIYRAVNGIEGRSVANKAKKLGLSAQDLSRFRGDGAPLKARVENVRVQAKDAPSGFARDVNKRLDLLLNNIESAEKMPKQQRNRALSKASAELDAMQSEIHHKIAH</sequence>
<dbReference type="EMBL" id="QFRA01000024">
    <property type="protein sequence ID" value="PZR03982.1"/>
    <property type="molecule type" value="Genomic_DNA"/>
</dbReference>
<evidence type="ECO:0000313" key="4">
    <source>
        <dbReference type="Proteomes" id="UP000249432"/>
    </source>
</evidence>
<gene>
    <name evidence="3" type="ORF">DI525_08330</name>
</gene>
<dbReference type="InterPro" id="IPR045522">
    <property type="entry name" value="DUF6474"/>
</dbReference>
<comment type="caution">
    <text evidence="3">The sequence shown here is derived from an EMBL/GenBank/DDBJ whole genome shotgun (WGS) entry which is preliminary data.</text>
</comment>
<feature type="compositionally biased region" description="Basic and acidic residues" evidence="2">
    <location>
        <begin position="51"/>
        <end position="67"/>
    </location>
</feature>
<keyword evidence="1" id="KW-0175">Coiled coil</keyword>
<dbReference type="RefSeq" id="WP_303735265.1">
    <property type="nucleotide sequence ID" value="NZ_CAKZHK010000004.1"/>
</dbReference>
<proteinExistence type="predicted"/>
<evidence type="ECO:0000256" key="2">
    <source>
        <dbReference type="SAM" id="MobiDB-lite"/>
    </source>
</evidence>
<feature type="coiled-coil region" evidence="1">
    <location>
        <begin position="159"/>
        <end position="201"/>
    </location>
</feature>
<name>A0A2W5SM37_9CORY</name>
<dbReference type="Pfam" id="PF20079">
    <property type="entry name" value="DUF6474"/>
    <property type="match status" value="1"/>
</dbReference>
<feature type="region of interest" description="Disordered" evidence="2">
    <location>
        <begin position="1"/>
        <end position="67"/>
    </location>
</feature>
<feature type="compositionally biased region" description="Basic residues" evidence="2">
    <location>
        <begin position="1"/>
        <end position="14"/>
    </location>
</feature>